<proteinExistence type="predicted"/>
<dbReference type="VEuPathDB" id="FungiDB:PYU1_G011181"/>
<evidence type="ECO:0000313" key="1">
    <source>
        <dbReference type="EnsemblProtists" id="PYU1_T011206"/>
    </source>
</evidence>
<dbReference type="Proteomes" id="UP000019132">
    <property type="component" value="Unassembled WGS sequence"/>
</dbReference>
<dbReference type="STRING" id="431595.K3X1V7"/>
<reference evidence="2" key="2">
    <citation type="submission" date="2010-04" db="EMBL/GenBank/DDBJ databases">
        <authorList>
            <person name="Buell R."/>
            <person name="Hamilton J."/>
            <person name="Hostetler J."/>
        </authorList>
    </citation>
    <scope>NUCLEOTIDE SEQUENCE [LARGE SCALE GENOMIC DNA]</scope>
    <source>
        <strain evidence="2">DAOM:BR144</strain>
    </source>
</reference>
<dbReference type="InterPro" id="IPR021610">
    <property type="entry name" value="DUF3228"/>
</dbReference>
<dbReference type="PANTHER" id="PTHR38666">
    <property type="match status" value="1"/>
</dbReference>
<protein>
    <recommendedName>
        <fullName evidence="3">Flagellar associated protein</fullName>
    </recommendedName>
</protein>
<dbReference type="eggNOG" id="ENOG502RXMS">
    <property type="taxonomic scope" value="Eukaryota"/>
</dbReference>
<reference evidence="2" key="1">
    <citation type="journal article" date="2010" name="Genome Biol.">
        <title>Genome sequence of the necrotrophic plant pathogen Pythium ultimum reveals original pathogenicity mechanisms and effector repertoire.</title>
        <authorList>
            <person name="Levesque C.A."/>
            <person name="Brouwer H."/>
            <person name="Cano L."/>
            <person name="Hamilton J.P."/>
            <person name="Holt C."/>
            <person name="Huitema E."/>
            <person name="Raffaele S."/>
            <person name="Robideau G.P."/>
            <person name="Thines M."/>
            <person name="Win J."/>
            <person name="Zerillo M.M."/>
            <person name="Beakes G.W."/>
            <person name="Boore J.L."/>
            <person name="Busam D."/>
            <person name="Dumas B."/>
            <person name="Ferriera S."/>
            <person name="Fuerstenberg S.I."/>
            <person name="Gachon C.M."/>
            <person name="Gaulin E."/>
            <person name="Govers F."/>
            <person name="Grenville-Briggs L."/>
            <person name="Horner N."/>
            <person name="Hostetler J."/>
            <person name="Jiang R.H."/>
            <person name="Johnson J."/>
            <person name="Krajaejun T."/>
            <person name="Lin H."/>
            <person name="Meijer H.J."/>
            <person name="Moore B."/>
            <person name="Morris P."/>
            <person name="Phuntmart V."/>
            <person name="Puiu D."/>
            <person name="Shetty J."/>
            <person name="Stajich J.E."/>
            <person name="Tripathy S."/>
            <person name="Wawra S."/>
            <person name="van West P."/>
            <person name="Whitty B.R."/>
            <person name="Coutinho P.M."/>
            <person name="Henrissat B."/>
            <person name="Martin F."/>
            <person name="Thomas P.D."/>
            <person name="Tyler B.M."/>
            <person name="De Vries R.P."/>
            <person name="Kamoun S."/>
            <person name="Yandell M."/>
            <person name="Tisserat N."/>
            <person name="Buell C.R."/>
        </authorList>
    </citation>
    <scope>NUCLEOTIDE SEQUENCE</scope>
    <source>
        <strain evidence="2">DAOM:BR144</strain>
    </source>
</reference>
<organism evidence="1 2">
    <name type="scientific">Globisporangium ultimum (strain ATCC 200006 / CBS 805.95 / DAOM BR144)</name>
    <name type="common">Pythium ultimum</name>
    <dbReference type="NCBI Taxonomy" id="431595"/>
    <lineage>
        <taxon>Eukaryota</taxon>
        <taxon>Sar</taxon>
        <taxon>Stramenopiles</taxon>
        <taxon>Oomycota</taxon>
        <taxon>Peronosporomycetes</taxon>
        <taxon>Pythiales</taxon>
        <taxon>Pythiaceae</taxon>
        <taxon>Globisporangium</taxon>
    </lineage>
</organism>
<sequence>MQKAADTTVDAAEPRPPHELVLDRFCLRQFDDPQYLGTQIKYDKVEFEKKINEIYLARNKELVDGYAPFCKHLFIENFTDTRLNVVKITPSNSRLLQSDYEARAPNELPVLVRWFPSHSVTPLVAKYLDVILYSREQIRKENEATGNPNPEEQDDAPWGIISVKAQDVDYELPMNPVTVMRNALGKEEGGSGVPLNRDEYLKSVEYWKNHALVK</sequence>
<dbReference type="EMBL" id="GL376606">
    <property type="status" value="NOT_ANNOTATED_CDS"/>
    <property type="molecule type" value="Genomic_DNA"/>
</dbReference>
<accession>K3X1V7</accession>
<reference evidence="1" key="3">
    <citation type="submission" date="2015-02" db="UniProtKB">
        <authorList>
            <consortium name="EnsemblProtists"/>
        </authorList>
    </citation>
    <scope>IDENTIFICATION</scope>
    <source>
        <strain evidence="1">DAOM BR144</strain>
    </source>
</reference>
<dbReference type="AlphaFoldDB" id="K3X1V7"/>
<dbReference type="Pfam" id="PF11539">
    <property type="entry name" value="DUF3228"/>
    <property type="match status" value="1"/>
</dbReference>
<dbReference type="OMA" id="VHRNWTS"/>
<evidence type="ECO:0000313" key="2">
    <source>
        <dbReference type="Proteomes" id="UP000019132"/>
    </source>
</evidence>
<dbReference type="HOGENOM" id="CLU_084072_0_0_1"/>
<name>K3X1V7_GLOUD</name>
<evidence type="ECO:0008006" key="3">
    <source>
        <dbReference type="Google" id="ProtNLM"/>
    </source>
</evidence>
<dbReference type="Gene3D" id="3.30.2310.50">
    <property type="entry name" value="Protein of unknown function (DUF3228), domain 1"/>
    <property type="match status" value="2"/>
</dbReference>
<dbReference type="EnsemblProtists" id="PYU1_T011206">
    <property type="protein sequence ID" value="PYU1_T011206"/>
    <property type="gene ID" value="PYU1_G011181"/>
</dbReference>
<keyword evidence="2" id="KW-1185">Reference proteome</keyword>
<dbReference type="PANTHER" id="PTHR38666:SF2">
    <property type="entry name" value="FLAGELLAR ASSOCIATED PROTEIN"/>
    <property type="match status" value="1"/>
</dbReference>
<dbReference type="InParanoid" id="K3X1V7"/>